<keyword evidence="1" id="KW-0863">Zinc-finger</keyword>
<reference evidence="4 5" key="1">
    <citation type="journal article" date="2019" name="New Phytol.">
        <title>Comparative genomics reveals unique wood-decay strategies and fruiting body development in the Schizophyllaceae.</title>
        <authorList>
            <person name="Almasi E."/>
            <person name="Sahu N."/>
            <person name="Krizsan K."/>
            <person name="Balint B."/>
            <person name="Kovacs G.M."/>
            <person name="Kiss B."/>
            <person name="Cseklye J."/>
            <person name="Drula E."/>
            <person name="Henrissat B."/>
            <person name="Nagy I."/>
            <person name="Chovatia M."/>
            <person name="Adam C."/>
            <person name="LaButti K."/>
            <person name="Lipzen A."/>
            <person name="Riley R."/>
            <person name="Grigoriev I.V."/>
            <person name="Nagy L.G."/>
        </authorList>
    </citation>
    <scope>NUCLEOTIDE SEQUENCE [LARGE SCALE GENOMIC DNA]</scope>
    <source>
        <strain evidence="4 5">NL-1724</strain>
    </source>
</reference>
<evidence type="ECO:0000313" key="5">
    <source>
        <dbReference type="Proteomes" id="UP000320762"/>
    </source>
</evidence>
<keyword evidence="1" id="KW-0479">Metal-binding</keyword>
<comment type="caution">
    <text evidence="4">The sequence shown here is derived from an EMBL/GenBank/DDBJ whole genome shotgun (WGS) entry which is preliminary data.</text>
</comment>
<dbReference type="SUPFAM" id="SSF57667">
    <property type="entry name" value="beta-beta-alpha zinc fingers"/>
    <property type="match status" value="1"/>
</dbReference>
<evidence type="ECO:0000256" key="1">
    <source>
        <dbReference type="PROSITE-ProRule" id="PRU00042"/>
    </source>
</evidence>
<dbReference type="STRING" id="97359.A0A550BV78"/>
<proteinExistence type="predicted"/>
<dbReference type="PROSITE" id="PS00028">
    <property type="entry name" value="ZINC_FINGER_C2H2_1"/>
    <property type="match status" value="2"/>
</dbReference>
<feature type="domain" description="C2H2-type" evidence="3">
    <location>
        <begin position="148"/>
        <end position="175"/>
    </location>
</feature>
<keyword evidence="1" id="KW-0862">Zinc</keyword>
<dbReference type="GO" id="GO:0008270">
    <property type="term" value="F:zinc ion binding"/>
    <property type="evidence" value="ECO:0007669"/>
    <property type="project" value="UniProtKB-KW"/>
</dbReference>
<gene>
    <name evidence="4" type="ORF">BD626DRAFT_248341</name>
</gene>
<dbReference type="Proteomes" id="UP000320762">
    <property type="component" value="Unassembled WGS sequence"/>
</dbReference>
<accession>A0A550BV78</accession>
<dbReference type="PROSITE" id="PS50157">
    <property type="entry name" value="ZINC_FINGER_C2H2_2"/>
    <property type="match status" value="2"/>
</dbReference>
<name>A0A550BV78_9AGAR</name>
<dbReference type="InterPro" id="IPR013087">
    <property type="entry name" value="Znf_C2H2_type"/>
</dbReference>
<feature type="compositionally biased region" description="Basic residues" evidence="2">
    <location>
        <begin position="193"/>
        <end position="208"/>
    </location>
</feature>
<evidence type="ECO:0000313" key="4">
    <source>
        <dbReference type="EMBL" id="TRM56454.1"/>
    </source>
</evidence>
<keyword evidence="5" id="KW-1185">Reference proteome</keyword>
<dbReference type="InterPro" id="IPR036236">
    <property type="entry name" value="Znf_C2H2_sf"/>
</dbReference>
<organism evidence="4 5">
    <name type="scientific">Schizophyllum amplum</name>
    <dbReference type="NCBI Taxonomy" id="97359"/>
    <lineage>
        <taxon>Eukaryota</taxon>
        <taxon>Fungi</taxon>
        <taxon>Dikarya</taxon>
        <taxon>Basidiomycota</taxon>
        <taxon>Agaricomycotina</taxon>
        <taxon>Agaricomycetes</taxon>
        <taxon>Agaricomycetidae</taxon>
        <taxon>Agaricales</taxon>
        <taxon>Schizophyllaceae</taxon>
        <taxon>Schizophyllum</taxon>
    </lineage>
</organism>
<dbReference type="OrthoDB" id="427030at2759"/>
<evidence type="ECO:0000259" key="3">
    <source>
        <dbReference type="PROSITE" id="PS50157"/>
    </source>
</evidence>
<dbReference type="Gene3D" id="3.30.160.60">
    <property type="entry name" value="Classic Zinc Finger"/>
    <property type="match status" value="1"/>
</dbReference>
<dbReference type="SMART" id="SM00355">
    <property type="entry name" value="ZnF_C2H2"/>
    <property type="match status" value="2"/>
</dbReference>
<dbReference type="AlphaFoldDB" id="A0A550BV78"/>
<evidence type="ECO:0000256" key="2">
    <source>
        <dbReference type="SAM" id="MobiDB-lite"/>
    </source>
</evidence>
<protein>
    <recommendedName>
        <fullName evidence="3">C2H2-type domain-containing protein</fullName>
    </recommendedName>
</protein>
<dbReference type="Pfam" id="PF00096">
    <property type="entry name" value="zf-C2H2"/>
    <property type="match status" value="1"/>
</dbReference>
<feature type="region of interest" description="Disordered" evidence="2">
    <location>
        <begin position="189"/>
        <end position="208"/>
    </location>
</feature>
<sequence>MQTFPGWSQNVASTLNGTNKPMDSFSSALDAGTQSAADFTDWSQIFEAPEDTMNIFGEIHLDAHPDIGSLASAMNDHLLDMSADSKDAYCLFPPTICPQAETQPPFTLDEADTTTDPPSPVAHARTRVGGTSAQIKALDKRRTKKAKYVCEECGVACTRAYNLREHLERHADRKQYHCEMNGCSLSFNTKGDRRSHQRHAHAKRCGPA</sequence>
<feature type="domain" description="C2H2-type" evidence="3">
    <location>
        <begin position="176"/>
        <end position="202"/>
    </location>
</feature>
<dbReference type="EMBL" id="VDMD01000069">
    <property type="protein sequence ID" value="TRM56454.1"/>
    <property type="molecule type" value="Genomic_DNA"/>
</dbReference>